<dbReference type="Proteomes" id="UP001498398">
    <property type="component" value="Unassembled WGS sequence"/>
</dbReference>
<keyword evidence="3" id="KW-1185">Reference proteome</keyword>
<name>A0ABR1JAN6_9AGAR</name>
<gene>
    <name evidence="2" type="ORF">VKT23_010947</name>
</gene>
<comment type="caution">
    <text evidence="2">The sequence shown here is derived from an EMBL/GenBank/DDBJ whole genome shotgun (WGS) entry which is preliminary data.</text>
</comment>
<evidence type="ECO:0000313" key="3">
    <source>
        <dbReference type="Proteomes" id="UP001498398"/>
    </source>
</evidence>
<sequence>MSFHSVPENTGSPRRDQDLRVRISEHDNQSQTAIRQNFPLHSIPSSLLGTYHESSFGSFNQPSQPLTRSHDTRIVDNTAYWRVPNISSPLIPLATPPIIRRTVSTSQFHPPFNQSDIPLDNLNRSSYPSNFGAKRYPRPTVETVTDSSLNSPPYFTPATGIGLTFKQLDGPPDTMPATGSSGYRMTRPLSPLPTPRMTFPSISPAPPCPLLPTPGLGQHNIPPAHESLLLGSRQSSLPGFPDNPRVDSGRPDYGGAPPITPAYSSHHRAATTPNLYAPSVFSTPHTPPMSPPVSIPHQSSLNVSPPAYSLSEPSQLSLKSAQEKVKLMDPLKGDENYVTWQLGIHQAVASLHLSGHICGYPAPGEPILIFNYPQFPPTDPMSDEFRHWSENDNVVTSLITMRLSPDVQFGLPAAVINGCLTTAREYWNHLQERWGYVSEAKAEVLEKRLYARRAPENKDIEGYVNCWKNEVNLLRSSNRPIVWSTALRNFAKGLPAKENLLSPLIHQMNALANLGATQCTYDHFLYFARELISLCITHEFTPTKEQSEKKEKRRCRDCWRWFAGEKCSCKTDSRTNTASASPLGQKPPPAQALASTAPPNPNATTSSMTSKPTVLKPSSTNAVPITPTNVKVASAYSACVLASPVFDSSTSIDDL</sequence>
<feature type="region of interest" description="Disordered" evidence="1">
    <location>
        <begin position="190"/>
        <end position="311"/>
    </location>
</feature>
<proteinExistence type="predicted"/>
<evidence type="ECO:0000256" key="1">
    <source>
        <dbReference type="SAM" id="MobiDB-lite"/>
    </source>
</evidence>
<accession>A0ABR1JAN6</accession>
<dbReference type="EMBL" id="JBANRG010000022">
    <property type="protein sequence ID" value="KAK7455907.1"/>
    <property type="molecule type" value="Genomic_DNA"/>
</dbReference>
<feature type="compositionally biased region" description="Pro residues" evidence="1">
    <location>
        <begin position="285"/>
        <end position="294"/>
    </location>
</feature>
<evidence type="ECO:0008006" key="4">
    <source>
        <dbReference type="Google" id="ProtNLM"/>
    </source>
</evidence>
<reference evidence="2 3" key="1">
    <citation type="submission" date="2024-01" db="EMBL/GenBank/DDBJ databases">
        <title>A draft genome for the cacao thread blight pathogen Marasmiellus scandens.</title>
        <authorList>
            <person name="Baruah I.K."/>
            <person name="Leung J."/>
            <person name="Bukari Y."/>
            <person name="Amoako-Attah I."/>
            <person name="Meinhardt L.W."/>
            <person name="Bailey B.A."/>
            <person name="Cohen S.P."/>
        </authorList>
    </citation>
    <scope>NUCLEOTIDE SEQUENCE [LARGE SCALE GENOMIC DNA]</scope>
    <source>
        <strain evidence="2 3">GH-19</strain>
    </source>
</reference>
<feature type="compositionally biased region" description="Polar residues" evidence="1">
    <location>
        <begin position="602"/>
        <end position="624"/>
    </location>
</feature>
<organism evidence="2 3">
    <name type="scientific">Marasmiellus scandens</name>
    <dbReference type="NCBI Taxonomy" id="2682957"/>
    <lineage>
        <taxon>Eukaryota</taxon>
        <taxon>Fungi</taxon>
        <taxon>Dikarya</taxon>
        <taxon>Basidiomycota</taxon>
        <taxon>Agaricomycotina</taxon>
        <taxon>Agaricomycetes</taxon>
        <taxon>Agaricomycetidae</taxon>
        <taxon>Agaricales</taxon>
        <taxon>Marasmiineae</taxon>
        <taxon>Omphalotaceae</taxon>
        <taxon>Marasmiellus</taxon>
    </lineage>
</organism>
<feature type="region of interest" description="Disordered" evidence="1">
    <location>
        <begin position="570"/>
        <end position="624"/>
    </location>
</feature>
<protein>
    <recommendedName>
        <fullName evidence="4">Retrotransposon Copia-like N-terminal domain-containing protein</fullName>
    </recommendedName>
</protein>
<evidence type="ECO:0000313" key="2">
    <source>
        <dbReference type="EMBL" id="KAK7455907.1"/>
    </source>
</evidence>
<feature type="compositionally biased region" description="Pro residues" evidence="1">
    <location>
        <begin position="203"/>
        <end position="212"/>
    </location>
</feature>